<dbReference type="CDD" id="cd00090">
    <property type="entry name" value="HTH_ARSR"/>
    <property type="match status" value="1"/>
</dbReference>
<name>A0A6L8SWV5_9FIRM</name>
<accession>A0A6L8SWV5</accession>
<protein>
    <submittedName>
        <fullName evidence="1">Winged helix-turn-helix transcriptional regulator</fullName>
    </submittedName>
</protein>
<evidence type="ECO:0000313" key="1">
    <source>
        <dbReference type="EMBL" id="MZL31724.1"/>
    </source>
</evidence>
<dbReference type="EMBL" id="WWVQ01000001">
    <property type="protein sequence ID" value="MZL31724.1"/>
    <property type="molecule type" value="Genomic_DNA"/>
</dbReference>
<dbReference type="Gene3D" id="1.10.10.10">
    <property type="entry name" value="Winged helix-like DNA-binding domain superfamily/Winged helix DNA-binding domain"/>
    <property type="match status" value="1"/>
</dbReference>
<dbReference type="InterPro" id="IPR036388">
    <property type="entry name" value="WH-like_DNA-bd_sf"/>
</dbReference>
<dbReference type="AlphaFoldDB" id="A0A6L8SWV5"/>
<dbReference type="InterPro" id="IPR036390">
    <property type="entry name" value="WH_DNA-bd_sf"/>
</dbReference>
<dbReference type="Pfam" id="PF13412">
    <property type="entry name" value="HTH_24"/>
    <property type="match status" value="1"/>
</dbReference>
<evidence type="ECO:0000313" key="2">
    <source>
        <dbReference type="Proteomes" id="UP000477285"/>
    </source>
</evidence>
<dbReference type="RefSeq" id="WP_161233209.1">
    <property type="nucleotide sequence ID" value="NZ_WWVI01000001.1"/>
</dbReference>
<organism evidence="1 2">
    <name type="scientific">Blautia wexlerae</name>
    <dbReference type="NCBI Taxonomy" id="418240"/>
    <lineage>
        <taxon>Bacteria</taxon>
        <taxon>Bacillati</taxon>
        <taxon>Bacillota</taxon>
        <taxon>Clostridia</taxon>
        <taxon>Lachnospirales</taxon>
        <taxon>Lachnospiraceae</taxon>
        <taxon>Blautia</taxon>
    </lineage>
</organism>
<gene>
    <name evidence="1" type="ORF">GT728_00560</name>
</gene>
<sequence length="89" mass="10216">MPYNTKNRCEQGQALRKEIYMYIVSYIKLVGYAPSITEISERVDAGRATVWKHINNLVDDGLLKTNHPSTDRAYTPVGYGIRKINKEIK</sequence>
<proteinExistence type="predicted"/>
<dbReference type="Proteomes" id="UP000477285">
    <property type="component" value="Unassembled WGS sequence"/>
</dbReference>
<dbReference type="SUPFAM" id="SSF46785">
    <property type="entry name" value="Winged helix' DNA-binding domain"/>
    <property type="match status" value="1"/>
</dbReference>
<dbReference type="InterPro" id="IPR011991">
    <property type="entry name" value="ArsR-like_HTH"/>
</dbReference>
<reference evidence="1 2" key="1">
    <citation type="journal article" date="2019" name="Nat. Med.">
        <title>A library of human gut bacterial isolates paired with longitudinal multiomics data enables mechanistic microbiome research.</title>
        <authorList>
            <person name="Poyet M."/>
            <person name="Groussin M."/>
            <person name="Gibbons S.M."/>
            <person name="Avila-Pacheco J."/>
            <person name="Jiang X."/>
            <person name="Kearney S.M."/>
            <person name="Perrotta A.R."/>
            <person name="Berdy B."/>
            <person name="Zhao S."/>
            <person name="Lieberman T.D."/>
            <person name="Swanson P.K."/>
            <person name="Smith M."/>
            <person name="Roesemann S."/>
            <person name="Alexander J.E."/>
            <person name="Rich S.A."/>
            <person name="Livny J."/>
            <person name="Vlamakis H."/>
            <person name="Clish C."/>
            <person name="Bullock K."/>
            <person name="Deik A."/>
            <person name="Scott J."/>
            <person name="Pierce K.A."/>
            <person name="Xavier R.J."/>
            <person name="Alm E.J."/>
        </authorList>
    </citation>
    <scope>NUCLEOTIDE SEQUENCE [LARGE SCALE GENOMIC DNA]</scope>
    <source>
        <strain evidence="1 2">BIOML-A1</strain>
    </source>
</reference>
<comment type="caution">
    <text evidence="1">The sequence shown here is derived from an EMBL/GenBank/DDBJ whole genome shotgun (WGS) entry which is preliminary data.</text>
</comment>